<dbReference type="CDD" id="cd12203">
    <property type="entry name" value="GT1"/>
    <property type="match status" value="2"/>
</dbReference>
<evidence type="ECO:0000259" key="9">
    <source>
        <dbReference type="PROSITE" id="PS50090"/>
    </source>
</evidence>
<keyword evidence="6" id="KW-0539">Nucleus</keyword>
<dbReference type="AlphaFoldDB" id="A0AAN7L770"/>
<feature type="region of interest" description="Disordered" evidence="7">
    <location>
        <begin position="403"/>
        <end position="438"/>
    </location>
</feature>
<dbReference type="FunFam" id="1.10.10.60:FF:000061">
    <property type="entry name" value="Trihelix transcription factor GT-2"/>
    <property type="match status" value="1"/>
</dbReference>
<feature type="chain" id="PRO_5042832871" description="Myb-like domain-containing protein" evidence="8">
    <location>
        <begin position="16"/>
        <end position="438"/>
    </location>
</feature>
<sequence>MIALFLFVPVAISLGCKVISRRLMLGDLTARTENPAAGGSKDEEGEGSSVGNRWPREETLALLKARSDVDLAFGDSVMKAPLWEQVSQKMIELGYHRSAKKCKEKFENIYKYHKRTKEQHTNKSYHFFDQLEAFENHQPIPLPVFASTTVEHQSSVENTMQAAADNSTTMASSSSDEEKEGGPNKKQKLAKYFEKLMKKVLEKQESLQRQFVEVLEKYERDRVAREDAWKAQEIVRLQREQELLVQERSIAAAKDAAVLAFLQKFADQSSMEKISENLATVAIETVDYNHSSANTNSGMAHTSSSRWPKEEVEDLISLKSSLDMQYHESGPKGPLWEEIASRMKGLGYNRSGKRCKEKWENINKYFKRVKESKRKRPDDSKTCPYFEQLDALYRQRNNTSIKGDGLLMNAVGQEEEKQEHQENEEGDGGSEKDDNEIE</sequence>
<keyword evidence="8" id="KW-0732">Signal</keyword>
<keyword evidence="4" id="KW-0238">DNA-binding</keyword>
<evidence type="ECO:0000313" key="11">
    <source>
        <dbReference type="Proteomes" id="UP001345219"/>
    </source>
</evidence>
<keyword evidence="3" id="KW-0805">Transcription regulation</keyword>
<dbReference type="SUPFAM" id="SSF46689">
    <property type="entry name" value="Homeodomain-like"/>
    <property type="match status" value="1"/>
</dbReference>
<feature type="domain" description="Myb-like" evidence="9">
    <location>
        <begin position="52"/>
        <end position="110"/>
    </location>
</feature>
<dbReference type="Pfam" id="PF13837">
    <property type="entry name" value="Myb_DNA-bind_4"/>
    <property type="match status" value="2"/>
</dbReference>
<protein>
    <recommendedName>
        <fullName evidence="9">Myb-like domain-containing protein</fullName>
    </recommendedName>
</protein>
<feature type="compositionally biased region" description="Acidic residues" evidence="7">
    <location>
        <begin position="424"/>
        <end position="438"/>
    </location>
</feature>
<name>A0AAN7L770_9MYRT</name>
<comment type="caution">
    <text evidence="10">The sequence shown here is derived from an EMBL/GenBank/DDBJ whole genome shotgun (WGS) entry which is preliminary data.</text>
</comment>
<dbReference type="GO" id="GO:0006355">
    <property type="term" value="P:regulation of DNA-templated transcription"/>
    <property type="evidence" value="ECO:0007669"/>
    <property type="project" value="UniProtKB-ARBA"/>
</dbReference>
<organism evidence="10 11">
    <name type="scientific">Trapa incisa</name>
    <dbReference type="NCBI Taxonomy" id="236973"/>
    <lineage>
        <taxon>Eukaryota</taxon>
        <taxon>Viridiplantae</taxon>
        <taxon>Streptophyta</taxon>
        <taxon>Embryophyta</taxon>
        <taxon>Tracheophyta</taxon>
        <taxon>Spermatophyta</taxon>
        <taxon>Magnoliopsida</taxon>
        <taxon>eudicotyledons</taxon>
        <taxon>Gunneridae</taxon>
        <taxon>Pentapetalae</taxon>
        <taxon>rosids</taxon>
        <taxon>malvids</taxon>
        <taxon>Myrtales</taxon>
        <taxon>Lythraceae</taxon>
        <taxon>Trapa</taxon>
    </lineage>
</organism>
<proteinExistence type="predicted"/>
<evidence type="ECO:0000256" key="1">
    <source>
        <dbReference type="ARBA" id="ARBA00004123"/>
    </source>
</evidence>
<dbReference type="EMBL" id="JAXIOK010000001">
    <property type="protein sequence ID" value="KAK4781017.1"/>
    <property type="molecule type" value="Genomic_DNA"/>
</dbReference>
<dbReference type="InterPro" id="IPR009057">
    <property type="entry name" value="Homeodomain-like_sf"/>
</dbReference>
<dbReference type="InterPro" id="IPR001005">
    <property type="entry name" value="SANT/Myb"/>
</dbReference>
<dbReference type="GO" id="GO:0005634">
    <property type="term" value="C:nucleus"/>
    <property type="evidence" value="ECO:0007669"/>
    <property type="project" value="UniProtKB-SubCell"/>
</dbReference>
<feature type="signal peptide" evidence="8">
    <location>
        <begin position="1"/>
        <end position="15"/>
    </location>
</feature>
<evidence type="ECO:0000256" key="3">
    <source>
        <dbReference type="ARBA" id="ARBA00023015"/>
    </source>
</evidence>
<keyword evidence="5" id="KW-0804">Transcription</keyword>
<dbReference type="Proteomes" id="UP001345219">
    <property type="component" value="Chromosome 13"/>
</dbReference>
<dbReference type="PANTHER" id="PTHR21654:SF14">
    <property type="entry name" value="TRIHELIX TRANSCRIPTION FACTOR GTL1-LIKE"/>
    <property type="match status" value="1"/>
</dbReference>
<evidence type="ECO:0000256" key="7">
    <source>
        <dbReference type="SAM" id="MobiDB-lite"/>
    </source>
</evidence>
<evidence type="ECO:0000256" key="6">
    <source>
        <dbReference type="ARBA" id="ARBA00023242"/>
    </source>
</evidence>
<accession>A0AAN7L770</accession>
<dbReference type="PROSITE" id="PS50090">
    <property type="entry name" value="MYB_LIKE"/>
    <property type="match status" value="2"/>
</dbReference>
<evidence type="ECO:0000256" key="5">
    <source>
        <dbReference type="ARBA" id="ARBA00023163"/>
    </source>
</evidence>
<feature type="domain" description="Myb-like" evidence="9">
    <location>
        <begin position="299"/>
        <end position="363"/>
    </location>
</feature>
<dbReference type="Gene3D" id="1.10.10.60">
    <property type="entry name" value="Homeodomain-like"/>
    <property type="match status" value="2"/>
</dbReference>
<keyword evidence="11" id="KW-1185">Reference proteome</keyword>
<evidence type="ECO:0000256" key="8">
    <source>
        <dbReference type="SAM" id="SignalP"/>
    </source>
</evidence>
<feature type="region of interest" description="Disordered" evidence="7">
    <location>
        <begin position="164"/>
        <end position="185"/>
    </location>
</feature>
<gene>
    <name evidence="10" type="ORF">SAY87_017123</name>
</gene>
<evidence type="ECO:0000313" key="10">
    <source>
        <dbReference type="EMBL" id="KAK4781017.1"/>
    </source>
</evidence>
<dbReference type="FunFam" id="1.10.10.60:FF:000092">
    <property type="entry name" value="Trihelix transcription factor GT-2"/>
    <property type="match status" value="1"/>
</dbReference>
<feature type="region of interest" description="Disordered" evidence="7">
    <location>
        <begin position="32"/>
        <end position="52"/>
    </location>
</feature>
<comment type="subcellular location">
    <subcellularLocation>
        <location evidence="1">Nucleus</location>
    </subcellularLocation>
</comment>
<dbReference type="GO" id="GO:0003677">
    <property type="term" value="F:DNA binding"/>
    <property type="evidence" value="ECO:0007669"/>
    <property type="project" value="UniProtKB-KW"/>
</dbReference>
<dbReference type="PANTHER" id="PTHR21654">
    <property type="entry name" value="FI21293P1"/>
    <property type="match status" value="1"/>
</dbReference>
<evidence type="ECO:0000256" key="2">
    <source>
        <dbReference type="ARBA" id="ARBA00022737"/>
    </source>
</evidence>
<feature type="compositionally biased region" description="Polar residues" evidence="7">
    <location>
        <begin position="164"/>
        <end position="174"/>
    </location>
</feature>
<feature type="compositionally biased region" description="Basic and acidic residues" evidence="7">
    <location>
        <begin position="414"/>
        <end position="423"/>
    </location>
</feature>
<evidence type="ECO:0000256" key="4">
    <source>
        <dbReference type="ARBA" id="ARBA00023125"/>
    </source>
</evidence>
<reference evidence="10 11" key="1">
    <citation type="journal article" date="2023" name="Hortic Res">
        <title>Pangenome of water caltrop reveals structural variations and asymmetric subgenome divergence after allopolyploidization.</title>
        <authorList>
            <person name="Zhang X."/>
            <person name="Chen Y."/>
            <person name="Wang L."/>
            <person name="Yuan Y."/>
            <person name="Fang M."/>
            <person name="Shi L."/>
            <person name="Lu R."/>
            <person name="Comes H.P."/>
            <person name="Ma Y."/>
            <person name="Chen Y."/>
            <person name="Huang G."/>
            <person name="Zhou Y."/>
            <person name="Zheng Z."/>
            <person name="Qiu Y."/>
        </authorList>
    </citation>
    <scope>NUCLEOTIDE SEQUENCE [LARGE SCALE GENOMIC DNA]</scope>
    <source>
        <tissue evidence="10">Roots</tissue>
    </source>
</reference>
<dbReference type="InterPro" id="IPR044822">
    <property type="entry name" value="Myb_DNA-bind_4"/>
</dbReference>
<dbReference type="SMART" id="SM00717">
    <property type="entry name" value="SANT"/>
    <property type="match status" value="2"/>
</dbReference>
<keyword evidence="2" id="KW-0677">Repeat</keyword>